<gene>
    <name evidence="1" type="ORF">I6J18_20725</name>
</gene>
<proteinExistence type="predicted"/>
<organism evidence="1 2">
    <name type="scientific">Peribacillus psychrosaccharolyticus</name>
    <name type="common">Bacillus psychrosaccharolyticus</name>
    <dbReference type="NCBI Taxonomy" id="1407"/>
    <lineage>
        <taxon>Bacteria</taxon>
        <taxon>Bacillati</taxon>
        <taxon>Bacillota</taxon>
        <taxon>Bacilli</taxon>
        <taxon>Bacillales</taxon>
        <taxon>Bacillaceae</taxon>
        <taxon>Peribacillus</taxon>
    </lineage>
</organism>
<protein>
    <submittedName>
        <fullName evidence="1">Uncharacterized protein</fullName>
    </submittedName>
</protein>
<evidence type="ECO:0000313" key="1">
    <source>
        <dbReference type="EMBL" id="QQS99974.1"/>
    </source>
</evidence>
<dbReference type="EMBL" id="CP068053">
    <property type="protein sequence ID" value="QQS99974.1"/>
    <property type="molecule type" value="Genomic_DNA"/>
</dbReference>
<accession>A0A974NLH4</accession>
<reference evidence="1 2" key="1">
    <citation type="submission" date="2021-01" db="EMBL/GenBank/DDBJ databases">
        <title>FDA dAtabase for Regulatory Grade micrObial Sequences (FDA-ARGOS): Supporting development and validation of Infectious Disease Dx tests.</title>
        <authorList>
            <person name="Nelson B."/>
            <person name="Plummer A."/>
            <person name="Tallon L."/>
            <person name="Sadzewicz L."/>
            <person name="Zhao X."/>
            <person name="Boylan J."/>
            <person name="Ott S."/>
            <person name="Bowen H."/>
            <person name="Vavikolanu K."/>
            <person name="Mehta A."/>
            <person name="Aluvathingal J."/>
            <person name="Nadendla S."/>
            <person name="Myers T."/>
            <person name="Yan Y."/>
            <person name="Sichtig H."/>
        </authorList>
    </citation>
    <scope>NUCLEOTIDE SEQUENCE [LARGE SCALE GENOMIC DNA]</scope>
    <source>
        <strain evidence="1 2">FDAARGOS_1161</strain>
    </source>
</reference>
<name>A0A974NLH4_PERPY</name>
<dbReference type="Proteomes" id="UP000595254">
    <property type="component" value="Chromosome"/>
</dbReference>
<sequence length="48" mass="5531">MDMNTNPTVAESFTNEDNITVIIYGEPDCKILAKKLLDVYDRIQIKKE</sequence>
<dbReference type="AlphaFoldDB" id="A0A974NLH4"/>
<evidence type="ECO:0000313" key="2">
    <source>
        <dbReference type="Proteomes" id="UP000595254"/>
    </source>
</evidence>
<dbReference type="RefSeq" id="WP_161629111.1">
    <property type="nucleotide sequence ID" value="NZ_CP068053.1"/>
</dbReference>
<keyword evidence="2" id="KW-1185">Reference proteome</keyword>
<dbReference type="KEGG" id="ppsr:I6J18_20725"/>